<dbReference type="InterPro" id="IPR036457">
    <property type="entry name" value="PPM-type-like_dom_sf"/>
</dbReference>
<keyword evidence="5" id="KW-1185">Reference proteome</keyword>
<accession>A0A1G6IYH0</accession>
<evidence type="ECO:0000313" key="5">
    <source>
        <dbReference type="Proteomes" id="UP000199416"/>
    </source>
</evidence>
<dbReference type="PANTHER" id="PTHR43156">
    <property type="entry name" value="STAGE II SPORULATION PROTEIN E-RELATED"/>
    <property type="match status" value="1"/>
</dbReference>
<feature type="region of interest" description="Disordered" evidence="2">
    <location>
        <begin position="1"/>
        <end position="22"/>
    </location>
</feature>
<keyword evidence="1" id="KW-0378">Hydrolase</keyword>
<proteinExistence type="predicted"/>
<dbReference type="AlphaFoldDB" id="A0A1G6IYH0"/>
<sequence length="427" mass="44924">MTRGVDTARPSPRRAGPGPGLDVGLVLDRVEGTAPTDAVDAAAETLAEELGARELTFLIADFSGRAVVRLRTGTAGAEGSRNQAGVQAETVPMAGTVYERVLRTQQVDVEPLADGARVVAPVSDRGDAIGLVELTLPREPPPALIADVAAAAHALAYVVIAARRYTDVFEWGQRTTPFSLAAEIQRRLLPSSYTCEAGQFTLAGWLEPAASVGGDTFDFTLNQDALHVSITDAVGHEVEAALLATVLVGALRNARRRGLDLAVQARYANDALVANVAAGRFVTGQLVRVDLSTGTAAVVNAGHPLPLLVRDGRVREIALDVEPPFGVVPGRSFHTQRLPLEPGDRVVFLTDGMQERNAVLLDVAAALRDTTDLHPREVVQELGAAVLRATRGDLRDDATLLCLDWYGGPDRGSGSVHGAATGRASSA</sequence>
<dbReference type="STRING" id="1190417.SAMN05660690_0584"/>
<evidence type="ECO:0000256" key="1">
    <source>
        <dbReference type="ARBA" id="ARBA00022801"/>
    </source>
</evidence>
<dbReference type="SMART" id="SM00331">
    <property type="entry name" value="PP2C_SIG"/>
    <property type="match status" value="1"/>
</dbReference>
<reference evidence="5" key="1">
    <citation type="submission" date="2016-10" db="EMBL/GenBank/DDBJ databases">
        <authorList>
            <person name="Varghese N."/>
            <person name="Submissions S."/>
        </authorList>
    </citation>
    <scope>NUCLEOTIDE SEQUENCE [LARGE SCALE GENOMIC DNA]</scope>
    <source>
        <strain evidence="5">DSM 45421</strain>
    </source>
</reference>
<dbReference type="RefSeq" id="WP_245691744.1">
    <property type="nucleotide sequence ID" value="NZ_FMZF01000001.1"/>
</dbReference>
<protein>
    <submittedName>
        <fullName evidence="4">Stage II sporulation protein E (SpoIIE)</fullName>
    </submittedName>
</protein>
<dbReference type="InterPro" id="IPR001932">
    <property type="entry name" value="PPM-type_phosphatase-like_dom"/>
</dbReference>
<evidence type="ECO:0000256" key="2">
    <source>
        <dbReference type="SAM" id="MobiDB-lite"/>
    </source>
</evidence>
<dbReference type="EMBL" id="FMZF01000001">
    <property type="protein sequence ID" value="SDC11558.1"/>
    <property type="molecule type" value="Genomic_DNA"/>
</dbReference>
<evidence type="ECO:0000259" key="3">
    <source>
        <dbReference type="SMART" id="SM00331"/>
    </source>
</evidence>
<dbReference type="Pfam" id="PF07228">
    <property type="entry name" value="SpoIIE"/>
    <property type="match status" value="1"/>
</dbReference>
<feature type="compositionally biased region" description="Low complexity" evidence="2">
    <location>
        <begin position="8"/>
        <end position="22"/>
    </location>
</feature>
<dbReference type="Proteomes" id="UP000199416">
    <property type="component" value="Unassembled WGS sequence"/>
</dbReference>
<dbReference type="SUPFAM" id="SSF81606">
    <property type="entry name" value="PP2C-like"/>
    <property type="match status" value="1"/>
</dbReference>
<gene>
    <name evidence="4" type="ORF">SAMN05660690_0584</name>
</gene>
<dbReference type="GO" id="GO:0016791">
    <property type="term" value="F:phosphatase activity"/>
    <property type="evidence" value="ECO:0007669"/>
    <property type="project" value="TreeGrafter"/>
</dbReference>
<dbReference type="InterPro" id="IPR052016">
    <property type="entry name" value="Bact_Sigma-Reg"/>
</dbReference>
<dbReference type="Gene3D" id="3.60.40.10">
    <property type="entry name" value="PPM-type phosphatase domain"/>
    <property type="match status" value="1"/>
</dbReference>
<organism evidence="4 5">
    <name type="scientific">Geodermatophilus telluris</name>
    <dbReference type="NCBI Taxonomy" id="1190417"/>
    <lineage>
        <taxon>Bacteria</taxon>
        <taxon>Bacillati</taxon>
        <taxon>Actinomycetota</taxon>
        <taxon>Actinomycetes</taxon>
        <taxon>Geodermatophilales</taxon>
        <taxon>Geodermatophilaceae</taxon>
        <taxon>Geodermatophilus</taxon>
    </lineage>
</organism>
<feature type="domain" description="PPM-type phosphatase" evidence="3">
    <location>
        <begin position="197"/>
        <end position="405"/>
    </location>
</feature>
<dbReference type="PANTHER" id="PTHR43156:SF2">
    <property type="entry name" value="STAGE II SPORULATION PROTEIN E"/>
    <property type="match status" value="1"/>
</dbReference>
<evidence type="ECO:0000313" key="4">
    <source>
        <dbReference type="EMBL" id="SDC11558.1"/>
    </source>
</evidence>
<name>A0A1G6IYH0_9ACTN</name>